<dbReference type="Gene3D" id="3.10.450.10">
    <property type="match status" value="1"/>
</dbReference>
<dbReference type="CTD" id="128817"/>
<dbReference type="CDD" id="cd00042">
    <property type="entry name" value="CY"/>
    <property type="match status" value="1"/>
</dbReference>
<evidence type="ECO:0000256" key="3">
    <source>
        <dbReference type="SAM" id="SignalP"/>
    </source>
</evidence>
<feature type="chain" id="PRO_5018710610" evidence="3">
    <location>
        <begin position="22"/>
        <end position="135"/>
    </location>
</feature>
<evidence type="ECO:0000256" key="1">
    <source>
        <dbReference type="ARBA" id="ARBA00009403"/>
    </source>
</evidence>
<dbReference type="PANTHER" id="PTHR47887">
    <property type="entry name" value="CYSTATIN-LIKE 1"/>
    <property type="match status" value="1"/>
</dbReference>
<dbReference type="AlphaFoldDB" id="A0A1U7TYR3"/>
<proteinExistence type="inferred from homology"/>
<evidence type="ECO:0000259" key="4">
    <source>
        <dbReference type="SMART" id="SM00043"/>
    </source>
</evidence>
<organism evidence="5 6">
    <name type="scientific">Carlito syrichta</name>
    <name type="common">Philippine tarsier</name>
    <name type="synonym">Tarsius syrichta</name>
    <dbReference type="NCBI Taxonomy" id="1868482"/>
    <lineage>
        <taxon>Eukaryota</taxon>
        <taxon>Metazoa</taxon>
        <taxon>Chordata</taxon>
        <taxon>Craniata</taxon>
        <taxon>Vertebrata</taxon>
        <taxon>Euteleostomi</taxon>
        <taxon>Mammalia</taxon>
        <taxon>Eutheria</taxon>
        <taxon>Euarchontoglires</taxon>
        <taxon>Primates</taxon>
        <taxon>Haplorrhini</taxon>
        <taxon>Tarsiiformes</taxon>
        <taxon>Tarsiidae</taxon>
        <taxon>Carlito</taxon>
    </lineage>
</organism>
<dbReference type="InterPro" id="IPR046350">
    <property type="entry name" value="Cystatin_sf"/>
</dbReference>
<keyword evidence="2" id="KW-1015">Disulfide bond</keyword>
<dbReference type="Pfam" id="PF00031">
    <property type="entry name" value="Cystatin"/>
    <property type="match status" value="1"/>
</dbReference>
<dbReference type="SMART" id="SM00043">
    <property type="entry name" value="CY"/>
    <property type="match status" value="1"/>
</dbReference>
<sequence length="135" mass="15757">MGVRGWRDPLLLLTALALVLGHVQQWDGFREMPMSRKNKNATLTFFIQSYNNASNDTYLFRVQKLIQSQMQLTTGVEYMVTVKIGRTKCKRNETKNPFCPLQKKTLKKSLICKSLIYTVPWVNYYKLWNTSCLDP</sequence>
<keyword evidence="5" id="KW-1185">Reference proteome</keyword>
<evidence type="ECO:0000313" key="6">
    <source>
        <dbReference type="RefSeq" id="XP_008058207.1"/>
    </source>
</evidence>
<gene>
    <name evidence="6" type="primary">CSTL1</name>
</gene>
<protein>
    <submittedName>
        <fullName evidence="6">Cystatin-like 1</fullName>
    </submittedName>
</protein>
<dbReference type="SUPFAM" id="SSF54403">
    <property type="entry name" value="Cystatin/monellin"/>
    <property type="match status" value="1"/>
</dbReference>
<dbReference type="GO" id="GO:0004869">
    <property type="term" value="F:cysteine-type endopeptidase inhibitor activity"/>
    <property type="evidence" value="ECO:0007669"/>
    <property type="project" value="InterPro"/>
</dbReference>
<dbReference type="GeneID" id="103262390"/>
<evidence type="ECO:0000256" key="2">
    <source>
        <dbReference type="ARBA" id="ARBA00023157"/>
    </source>
</evidence>
<comment type="similarity">
    <text evidence="1">Belongs to the cystatin family.</text>
</comment>
<dbReference type="KEGG" id="csyr:103262390"/>
<name>A0A1U7TYR3_CARSF</name>
<dbReference type="FunFam" id="3.10.450.10:FF:000004">
    <property type="entry name" value="Cystatin C"/>
    <property type="match status" value="1"/>
</dbReference>
<dbReference type="OrthoDB" id="1908104at2759"/>
<feature type="domain" description="Cystatin" evidence="4">
    <location>
        <begin position="24"/>
        <end position="133"/>
    </location>
</feature>
<dbReference type="RefSeq" id="XP_008058207.1">
    <property type="nucleotide sequence ID" value="XM_008060016.1"/>
</dbReference>
<dbReference type="Proteomes" id="UP000189704">
    <property type="component" value="Unplaced"/>
</dbReference>
<reference evidence="6" key="1">
    <citation type="submission" date="2025-08" db="UniProtKB">
        <authorList>
            <consortium name="RefSeq"/>
        </authorList>
    </citation>
    <scope>IDENTIFICATION</scope>
</reference>
<keyword evidence="3" id="KW-0732">Signal</keyword>
<dbReference type="InterPro" id="IPR000010">
    <property type="entry name" value="Cystatin_dom"/>
</dbReference>
<dbReference type="PANTHER" id="PTHR47887:SF1">
    <property type="entry name" value="CYSTATIN-LIKE 1"/>
    <property type="match status" value="1"/>
</dbReference>
<accession>A0A1U7TYR3</accession>
<evidence type="ECO:0000313" key="5">
    <source>
        <dbReference type="Proteomes" id="UP000189704"/>
    </source>
</evidence>
<feature type="signal peptide" evidence="3">
    <location>
        <begin position="1"/>
        <end position="21"/>
    </location>
</feature>
<dbReference type="InterPro" id="IPR042921">
    <property type="entry name" value="CSTL1"/>
</dbReference>